<gene>
    <name evidence="1" type="ORF">T235_08775</name>
</gene>
<name>W2CZN9_9BACT</name>
<reference evidence="1 2" key="1">
    <citation type="submission" date="2013-11" db="EMBL/GenBank/DDBJ databases">
        <title>Single cell genomics of uncultured Tannerella BU063 (oral taxon 286).</title>
        <authorList>
            <person name="Beall C.J."/>
            <person name="Campbell A.G."/>
            <person name="Griffen A.L."/>
            <person name="Podar M."/>
            <person name="Leys E.J."/>
        </authorList>
    </citation>
    <scope>NUCLEOTIDE SEQUENCE [LARGE SCALE GENOMIC DNA]</scope>
    <source>
        <strain evidence="1">Cell 8/11</strain>
    </source>
</reference>
<dbReference type="PATRIC" id="fig|1411915.3.peg.851"/>
<evidence type="ECO:0000313" key="2">
    <source>
        <dbReference type="Proteomes" id="UP000034980"/>
    </source>
</evidence>
<protein>
    <submittedName>
        <fullName evidence="1">Uncharacterized protein</fullName>
    </submittedName>
</protein>
<accession>W2CZN9</accession>
<dbReference type="Proteomes" id="UP000034980">
    <property type="component" value="Unassembled WGS sequence"/>
</dbReference>
<dbReference type="AlphaFoldDB" id="W2CZN9"/>
<comment type="caution">
    <text evidence="1">The sequence shown here is derived from an EMBL/GenBank/DDBJ whole genome shotgun (WGS) entry which is preliminary data.</text>
</comment>
<organism evidence="1 2">
    <name type="scientific">Tannerella sp. oral taxon BU063 isolate Cell 8/11</name>
    <dbReference type="NCBI Taxonomy" id="1411915"/>
    <lineage>
        <taxon>Bacteria</taxon>
        <taxon>Pseudomonadati</taxon>
        <taxon>Bacteroidota</taxon>
        <taxon>Bacteroidia</taxon>
        <taxon>Bacteroidales</taxon>
        <taxon>Tannerellaceae</taxon>
        <taxon>Tannerella</taxon>
    </lineage>
</organism>
<dbReference type="EMBL" id="AYYF01001122">
    <property type="protein sequence ID" value="ETK12523.1"/>
    <property type="molecule type" value="Genomic_DNA"/>
</dbReference>
<evidence type="ECO:0000313" key="1">
    <source>
        <dbReference type="EMBL" id="ETK12523.1"/>
    </source>
</evidence>
<proteinExistence type="predicted"/>
<sequence>MPVFRSIKNAVYKGLTGRNELVFVLHKALTRRSGLVFVLHKGLTGWSGPVFVLHKSFEVAKKGCEVARGAFGEAEWAEIVGISNSVLHLPRIYTQEV</sequence>